<evidence type="ECO:0000313" key="2">
    <source>
        <dbReference type="WBParaSite" id="Csp11.Scaffold629.g16325.t1"/>
    </source>
</evidence>
<dbReference type="WBParaSite" id="Csp11.Scaffold629.g16325.t1">
    <property type="protein sequence ID" value="Csp11.Scaffold629.g16325.t1"/>
    <property type="gene ID" value="Csp11.Scaffold629.g16325"/>
</dbReference>
<sequence>MSSLRSDSVLSASEIILRVDDLKNKLINLDSFVHGHVDFRHKFIRYSAPPIIKKWPMVFPPMNPKGALVSQFCVWL</sequence>
<keyword evidence="1" id="KW-1185">Reference proteome</keyword>
<evidence type="ECO:0000313" key="1">
    <source>
        <dbReference type="Proteomes" id="UP000095282"/>
    </source>
</evidence>
<dbReference type="eggNOG" id="ENOG502T3JM">
    <property type="taxonomic scope" value="Eukaryota"/>
</dbReference>
<dbReference type="Proteomes" id="UP000095282">
    <property type="component" value="Unplaced"/>
</dbReference>
<accession>A0A1I7U9U6</accession>
<proteinExistence type="predicted"/>
<protein>
    <submittedName>
        <fullName evidence="2">Uncharacterized protein</fullName>
    </submittedName>
</protein>
<reference evidence="2" key="1">
    <citation type="submission" date="2016-11" db="UniProtKB">
        <authorList>
            <consortium name="WormBaseParasite"/>
        </authorList>
    </citation>
    <scope>IDENTIFICATION</scope>
</reference>
<name>A0A1I7U9U6_9PELO</name>
<dbReference type="AlphaFoldDB" id="A0A1I7U9U6"/>
<organism evidence="1 2">
    <name type="scientific">Caenorhabditis tropicalis</name>
    <dbReference type="NCBI Taxonomy" id="1561998"/>
    <lineage>
        <taxon>Eukaryota</taxon>
        <taxon>Metazoa</taxon>
        <taxon>Ecdysozoa</taxon>
        <taxon>Nematoda</taxon>
        <taxon>Chromadorea</taxon>
        <taxon>Rhabditida</taxon>
        <taxon>Rhabditina</taxon>
        <taxon>Rhabditomorpha</taxon>
        <taxon>Rhabditoidea</taxon>
        <taxon>Rhabditidae</taxon>
        <taxon>Peloderinae</taxon>
        <taxon>Caenorhabditis</taxon>
    </lineage>
</organism>